<dbReference type="SUPFAM" id="SSF51283">
    <property type="entry name" value="dUTPase-like"/>
    <property type="match status" value="1"/>
</dbReference>
<dbReference type="PANTHER" id="PTHR11241:SF0">
    <property type="entry name" value="DEOXYURIDINE 5'-TRIPHOSPHATE NUCLEOTIDOHYDROLASE"/>
    <property type="match status" value="1"/>
</dbReference>
<dbReference type="GO" id="GO:0006226">
    <property type="term" value="P:dUMP biosynthetic process"/>
    <property type="evidence" value="ECO:0007669"/>
    <property type="project" value="InterPro"/>
</dbReference>
<dbReference type="GO" id="GO:0000287">
    <property type="term" value="F:magnesium ion binding"/>
    <property type="evidence" value="ECO:0007669"/>
    <property type="project" value="InterPro"/>
</dbReference>
<proteinExistence type="inferred from homology"/>
<evidence type="ECO:0000259" key="6">
    <source>
        <dbReference type="Pfam" id="PF00692"/>
    </source>
</evidence>
<dbReference type="EC" id="3.6.1.23" evidence="2"/>
<dbReference type="PANTHER" id="PTHR11241">
    <property type="entry name" value="DEOXYURIDINE 5'-TRIPHOSPHATE NUCLEOTIDOHYDROLASE"/>
    <property type="match status" value="1"/>
</dbReference>
<dbReference type="InterPro" id="IPR033704">
    <property type="entry name" value="dUTPase_trimeric"/>
</dbReference>
<dbReference type="Pfam" id="PF00692">
    <property type="entry name" value="dUTPase"/>
    <property type="match status" value="1"/>
</dbReference>
<keyword evidence="3" id="KW-0378">Hydrolase</keyword>
<comment type="caution">
    <text evidence="7">The sequence shown here is derived from an EMBL/GenBank/DDBJ whole genome shotgun (WGS) entry which is preliminary data.</text>
</comment>
<dbReference type="CDD" id="cd07557">
    <property type="entry name" value="trimeric_dUTPase"/>
    <property type="match status" value="1"/>
</dbReference>
<evidence type="ECO:0000256" key="1">
    <source>
        <dbReference type="ARBA" id="ARBA00006581"/>
    </source>
</evidence>
<evidence type="ECO:0000256" key="2">
    <source>
        <dbReference type="ARBA" id="ARBA00012379"/>
    </source>
</evidence>
<dbReference type="GO" id="GO:0004170">
    <property type="term" value="F:dUTP diphosphatase activity"/>
    <property type="evidence" value="ECO:0007669"/>
    <property type="project" value="UniProtKB-EC"/>
</dbReference>
<evidence type="ECO:0000313" key="8">
    <source>
        <dbReference type="Proteomes" id="UP000230837"/>
    </source>
</evidence>
<name>A0A2M7IPT8_9BACT</name>
<dbReference type="InterPro" id="IPR008181">
    <property type="entry name" value="dUTPase"/>
</dbReference>
<dbReference type="EMBL" id="PFHR01000037">
    <property type="protein sequence ID" value="PIW97244.1"/>
    <property type="molecule type" value="Genomic_DNA"/>
</dbReference>
<dbReference type="Gene3D" id="2.70.40.10">
    <property type="match status" value="1"/>
</dbReference>
<dbReference type="Proteomes" id="UP000230837">
    <property type="component" value="Unassembled WGS sequence"/>
</dbReference>
<dbReference type="NCBIfam" id="NF001862">
    <property type="entry name" value="PRK00601.1"/>
    <property type="match status" value="1"/>
</dbReference>
<evidence type="ECO:0000313" key="7">
    <source>
        <dbReference type="EMBL" id="PIW97244.1"/>
    </source>
</evidence>
<accession>A0A2M7IPT8</accession>
<dbReference type="InterPro" id="IPR036157">
    <property type="entry name" value="dUTPase-like_sf"/>
</dbReference>
<gene>
    <name evidence="7" type="ORF">COZ82_00635</name>
</gene>
<evidence type="ECO:0000256" key="5">
    <source>
        <dbReference type="ARBA" id="ARBA00047686"/>
    </source>
</evidence>
<sequence length="140" mass="15149">MKLLIKKINPLAITPQYAHHTDAAMDLYTTKRVTLLPGEHISVPTGIAVQIPDGYVGLIWDKSGLSHKAGLKTLGGVIDAGYRGEILVGILNTSDKTYIFEVGQKIAQMLIQKVEYPEIVEVAELDNTERGDGAFGSTGE</sequence>
<comment type="catalytic activity">
    <reaction evidence="5">
        <text>dUTP + H2O = dUMP + diphosphate + H(+)</text>
        <dbReference type="Rhea" id="RHEA:10248"/>
        <dbReference type="ChEBI" id="CHEBI:15377"/>
        <dbReference type="ChEBI" id="CHEBI:15378"/>
        <dbReference type="ChEBI" id="CHEBI:33019"/>
        <dbReference type="ChEBI" id="CHEBI:61555"/>
        <dbReference type="ChEBI" id="CHEBI:246422"/>
        <dbReference type="EC" id="3.6.1.23"/>
    </reaction>
</comment>
<dbReference type="InterPro" id="IPR029054">
    <property type="entry name" value="dUTPase-like"/>
</dbReference>
<dbReference type="AlphaFoldDB" id="A0A2M7IPT8"/>
<keyword evidence="4" id="KW-0546">Nucleotide metabolism</keyword>
<protein>
    <recommendedName>
        <fullName evidence="2">dUTP diphosphatase</fullName>
        <ecNumber evidence="2">3.6.1.23</ecNumber>
    </recommendedName>
</protein>
<reference evidence="8" key="1">
    <citation type="submission" date="2017-09" db="EMBL/GenBank/DDBJ databases">
        <title>Depth-based differentiation of microbial function through sediment-hosted aquifers and enrichment of novel symbionts in the deep terrestrial subsurface.</title>
        <authorList>
            <person name="Probst A.J."/>
            <person name="Ladd B."/>
            <person name="Jarett J.K."/>
            <person name="Geller-Mcgrath D.E."/>
            <person name="Sieber C.M.K."/>
            <person name="Emerson J.B."/>
            <person name="Anantharaman K."/>
            <person name="Thomas B.C."/>
            <person name="Malmstrom R."/>
            <person name="Stieglmeier M."/>
            <person name="Klingl A."/>
            <person name="Woyke T."/>
            <person name="Ryan C.M."/>
            <person name="Banfield J.F."/>
        </authorList>
    </citation>
    <scope>NUCLEOTIDE SEQUENCE [LARGE SCALE GENOMIC DNA]</scope>
</reference>
<evidence type="ECO:0000256" key="3">
    <source>
        <dbReference type="ARBA" id="ARBA00022801"/>
    </source>
</evidence>
<dbReference type="GO" id="GO:0046081">
    <property type="term" value="P:dUTP catabolic process"/>
    <property type="evidence" value="ECO:0007669"/>
    <property type="project" value="InterPro"/>
</dbReference>
<feature type="domain" description="dUTPase-like" evidence="6">
    <location>
        <begin position="14"/>
        <end position="139"/>
    </location>
</feature>
<dbReference type="NCBIfam" id="TIGR00576">
    <property type="entry name" value="dut"/>
    <property type="match status" value="1"/>
</dbReference>
<organism evidence="7 8">
    <name type="scientific">Candidatus Kaiserbacteria bacterium CG_4_8_14_3_um_filter_38_9</name>
    <dbReference type="NCBI Taxonomy" id="1974599"/>
    <lineage>
        <taxon>Bacteria</taxon>
        <taxon>Candidatus Kaiseribacteriota</taxon>
    </lineage>
</organism>
<evidence type="ECO:0000256" key="4">
    <source>
        <dbReference type="ARBA" id="ARBA00023080"/>
    </source>
</evidence>
<comment type="similarity">
    <text evidence="1">Belongs to the dUTPase family.</text>
</comment>